<comment type="caution">
    <text evidence="2">The sequence shown here is derived from an EMBL/GenBank/DDBJ whole genome shotgun (WGS) entry which is preliminary data.</text>
</comment>
<name>A0AAE1E6U8_9GAST</name>
<evidence type="ECO:0000313" key="3">
    <source>
        <dbReference type="Proteomes" id="UP001283361"/>
    </source>
</evidence>
<reference evidence="2" key="1">
    <citation type="journal article" date="2023" name="G3 (Bethesda)">
        <title>A reference genome for the long-term kleptoplast-retaining sea slug Elysia crispata morphotype clarki.</title>
        <authorList>
            <person name="Eastman K.E."/>
            <person name="Pendleton A.L."/>
            <person name="Shaikh M.A."/>
            <person name="Suttiyut T."/>
            <person name="Ogas R."/>
            <person name="Tomko P."/>
            <person name="Gavelis G."/>
            <person name="Widhalm J.R."/>
            <person name="Wisecaver J.H."/>
        </authorList>
    </citation>
    <scope>NUCLEOTIDE SEQUENCE</scope>
    <source>
        <strain evidence="2">ECLA1</strain>
    </source>
</reference>
<evidence type="ECO:0000256" key="1">
    <source>
        <dbReference type="SAM" id="MobiDB-lite"/>
    </source>
</evidence>
<protein>
    <submittedName>
        <fullName evidence="2">Uncharacterized protein</fullName>
    </submittedName>
</protein>
<feature type="compositionally biased region" description="Basic and acidic residues" evidence="1">
    <location>
        <begin position="28"/>
        <end position="41"/>
    </location>
</feature>
<dbReference type="Proteomes" id="UP001283361">
    <property type="component" value="Unassembled WGS sequence"/>
</dbReference>
<organism evidence="2 3">
    <name type="scientific">Elysia crispata</name>
    <name type="common">lettuce slug</name>
    <dbReference type="NCBI Taxonomy" id="231223"/>
    <lineage>
        <taxon>Eukaryota</taxon>
        <taxon>Metazoa</taxon>
        <taxon>Spiralia</taxon>
        <taxon>Lophotrochozoa</taxon>
        <taxon>Mollusca</taxon>
        <taxon>Gastropoda</taxon>
        <taxon>Heterobranchia</taxon>
        <taxon>Euthyneura</taxon>
        <taxon>Panpulmonata</taxon>
        <taxon>Sacoglossa</taxon>
        <taxon>Placobranchoidea</taxon>
        <taxon>Plakobranchidae</taxon>
        <taxon>Elysia</taxon>
    </lineage>
</organism>
<sequence length="93" mass="10376">MIVRKLIRPALAVVPGLFSGTFRNGRKQPTEERGRGPSGETHKCRTVLEILLVVVMCELVPSIDTALGELTVITPAEYRYSTWRAYSDNTSRV</sequence>
<accession>A0AAE1E6U8</accession>
<feature type="region of interest" description="Disordered" evidence="1">
    <location>
        <begin position="19"/>
        <end position="41"/>
    </location>
</feature>
<proteinExistence type="predicted"/>
<keyword evidence="3" id="KW-1185">Reference proteome</keyword>
<evidence type="ECO:0000313" key="2">
    <source>
        <dbReference type="EMBL" id="KAK3796097.1"/>
    </source>
</evidence>
<gene>
    <name evidence="2" type="ORF">RRG08_047705</name>
</gene>
<dbReference type="EMBL" id="JAWDGP010000933">
    <property type="protein sequence ID" value="KAK3796097.1"/>
    <property type="molecule type" value="Genomic_DNA"/>
</dbReference>
<dbReference type="AlphaFoldDB" id="A0AAE1E6U8"/>